<dbReference type="PANTHER" id="PTHR22306:SF2">
    <property type="entry name" value="CHROMOSOME 7 OPEN READING FRAME 50"/>
    <property type="match status" value="1"/>
</dbReference>
<sequence length="221" mass="25428">MARSSSNDDVMTIEPKSEKKLKKKVISVTDENEGATFSKPEGNAKKSKRKRTEIVEAPEEDPPKKPKKAKKKKDDTDKANEEPEGDVPNKPKKPSNRQLKREKKEAIEAEKRDASKVEAMNKALQYISTWKHAKSQWKFEKLKQIWLMDNLLDDSLVPETMFPTVLEYFEGCKGMARELLLKKGMDVIKKYETQQNSSEEVVETVEYTRARQLLQALPTET</sequence>
<dbReference type="AlphaFoldDB" id="A0A9R1TTH5"/>
<evidence type="ECO:0000259" key="2">
    <source>
        <dbReference type="Pfam" id="PF10180"/>
    </source>
</evidence>
<dbReference type="KEGG" id="fas:105273932"/>
<protein>
    <submittedName>
        <fullName evidence="4">Uncharacterized protein C7orf50 homolog</fullName>
    </submittedName>
</protein>
<reference evidence="4" key="1">
    <citation type="submission" date="2025-08" db="UniProtKB">
        <authorList>
            <consortium name="RefSeq"/>
        </authorList>
    </citation>
    <scope>IDENTIFICATION</scope>
    <source>
        <strain evidence="4">USDA-PBARC FA_bdor</strain>
        <tissue evidence="4">Whole organism</tissue>
    </source>
</reference>
<name>A0A9R1TTH5_9HYME</name>
<evidence type="ECO:0000313" key="4">
    <source>
        <dbReference type="RefSeq" id="XP_011314970.1"/>
    </source>
</evidence>
<dbReference type="GeneID" id="105273932"/>
<feature type="region of interest" description="Disordered" evidence="1">
    <location>
        <begin position="1"/>
        <end position="114"/>
    </location>
</feature>
<dbReference type="Pfam" id="PF10180">
    <property type="entry name" value="WKF"/>
    <property type="match status" value="1"/>
</dbReference>
<dbReference type="RefSeq" id="XP_011314970.1">
    <property type="nucleotide sequence ID" value="XM_011316668.1"/>
</dbReference>
<dbReference type="OrthoDB" id="10261563at2759"/>
<feature type="compositionally biased region" description="Basic residues" evidence="1">
    <location>
        <begin position="90"/>
        <end position="101"/>
    </location>
</feature>
<keyword evidence="3" id="KW-1185">Reference proteome</keyword>
<dbReference type="Proteomes" id="UP000694866">
    <property type="component" value="Unplaced"/>
</dbReference>
<feature type="compositionally biased region" description="Basic and acidic residues" evidence="1">
    <location>
        <begin position="102"/>
        <end position="114"/>
    </location>
</feature>
<gene>
    <name evidence="4" type="primary">LOC105273932</name>
</gene>
<accession>A0A9R1TTH5</accession>
<proteinExistence type="predicted"/>
<feature type="domain" description="WKF" evidence="2">
    <location>
        <begin position="125"/>
        <end position="185"/>
    </location>
</feature>
<dbReference type="InterPro" id="IPR019327">
    <property type="entry name" value="WKF"/>
</dbReference>
<dbReference type="PANTHER" id="PTHR22306">
    <property type="entry name" value="CHROMOSOME 7 OPEN READING FRAME 50"/>
    <property type="match status" value="1"/>
</dbReference>
<feature type="compositionally biased region" description="Basic and acidic residues" evidence="1">
    <location>
        <begin position="72"/>
        <end position="81"/>
    </location>
</feature>
<evidence type="ECO:0000256" key="1">
    <source>
        <dbReference type="SAM" id="MobiDB-lite"/>
    </source>
</evidence>
<evidence type="ECO:0000313" key="3">
    <source>
        <dbReference type="Proteomes" id="UP000694866"/>
    </source>
</evidence>
<organism evidence="3 4">
    <name type="scientific">Fopius arisanus</name>
    <dbReference type="NCBI Taxonomy" id="64838"/>
    <lineage>
        <taxon>Eukaryota</taxon>
        <taxon>Metazoa</taxon>
        <taxon>Ecdysozoa</taxon>
        <taxon>Arthropoda</taxon>
        <taxon>Hexapoda</taxon>
        <taxon>Insecta</taxon>
        <taxon>Pterygota</taxon>
        <taxon>Neoptera</taxon>
        <taxon>Endopterygota</taxon>
        <taxon>Hymenoptera</taxon>
        <taxon>Apocrita</taxon>
        <taxon>Ichneumonoidea</taxon>
        <taxon>Braconidae</taxon>
        <taxon>Opiinae</taxon>
        <taxon>Fopius</taxon>
    </lineage>
</organism>